<feature type="transmembrane region" description="Helical" evidence="1">
    <location>
        <begin position="114"/>
        <end position="133"/>
    </location>
</feature>
<organism evidence="2 3">
    <name type="scientific">Candidatus Uhrbacteria bacterium RIFCSPLOWO2_02_FULL_48_18</name>
    <dbReference type="NCBI Taxonomy" id="1802408"/>
    <lineage>
        <taxon>Bacteria</taxon>
        <taxon>Candidatus Uhriibacteriota</taxon>
    </lineage>
</organism>
<evidence type="ECO:0000256" key="1">
    <source>
        <dbReference type="SAM" id="Phobius"/>
    </source>
</evidence>
<feature type="transmembrane region" description="Helical" evidence="1">
    <location>
        <begin position="171"/>
        <end position="193"/>
    </location>
</feature>
<name>A0A1F7V8V1_9BACT</name>
<keyword evidence="1" id="KW-1133">Transmembrane helix</keyword>
<feature type="transmembrane region" description="Helical" evidence="1">
    <location>
        <begin position="34"/>
        <end position="54"/>
    </location>
</feature>
<evidence type="ECO:0000313" key="2">
    <source>
        <dbReference type="EMBL" id="OGL86952.1"/>
    </source>
</evidence>
<protein>
    <submittedName>
        <fullName evidence="2">Uncharacterized protein</fullName>
    </submittedName>
</protein>
<dbReference type="Proteomes" id="UP000176593">
    <property type="component" value="Unassembled WGS sequence"/>
</dbReference>
<dbReference type="AlphaFoldDB" id="A0A1F7V8V1"/>
<keyword evidence="1" id="KW-0812">Transmembrane</keyword>
<feature type="transmembrane region" description="Helical" evidence="1">
    <location>
        <begin position="89"/>
        <end position="107"/>
    </location>
</feature>
<gene>
    <name evidence="2" type="ORF">A3I41_03285</name>
</gene>
<comment type="caution">
    <text evidence="2">The sequence shown here is derived from an EMBL/GenBank/DDBJ whole genome shotgun (WGS) entry which is preliminary data.</text>
</comment>
<keyword evidence="1" id="KW-0472">Membrane</keyword>
<feature type="transmembrane region" description="Helical" evidence="1">
    <location>
        <begin position="66"/>
        <end position="83"/>
    </location>
</feature>
<sequence>MIKEICIWLVAIIEIGFVVRFISNVRKKETTPPVTTWFIFLLGTGISIGTYVTFKKHDLQSGILNIMDFTCTGLSFVAVWLWGNRSVPFTVLEKFSIIVAICIVMVWKLTENAMTANLLAQMLIMIGYIPTIHRMISWKKNTESFQTWSIVLLAGFVGLVPAILDYDTLAVIYALRGIIMVSLVMCVSAHYALQAKIFLSPPG</sequence>
<feature type="transmembrane region" description="Helical" evidence="1">
    <location>
        <begin position="145"/>
        <end position="164"/>
    </location>
</feature>
<evidence type="ECO:0000313" key="3">
    <source>
        <dbReference type="Proteomes" id="UP000176593"/>
    </source>
</evidence>
<accession>A0A1F7V8V1</accession>
<proteinExistence type="predicted"/>
<reference evidence="2 3" key="1">
    <citation type="journal article" date="2016" name="Nat. Commun.">
        <title>Thousands of microbial genomes shed light on interconnected biogeochemical processes in an aquifer system.</title>
        <authorList>
            <person name="Anantharaman K."/>
            <person name="Brown C.T."/>
            <person name="Hug L.A."/>
            <person name="Sharon I."/>
            <person name="Castelle C.J."/>
            <person name="Probst A.J."/>
            <person name="Thomas B.C."/>
            <person name="Singh A."/>
            <person name="Wilkins M.J."/>
            <person name="Karaoz U."/>
            <person name="Brodie E.L."/>
            <person name="Williams K.H."/>
            <person name="Hubbard S.S."/>
            <person name="Banfield J.F."/>
        </authorList>
    </citation>
    <scope>NUCLEOTIDE SEQUENCE [LARGE SCALE GENOMIC DNA]</scope>
</reference>
<dbReference type="EMBL" id="MGEQ01000003">
    <property type="protein sequence ID" value="OGL86952.1"/>
    <property type="molecule type" value="Genomic_DNA"/>
</dbReference>
<feature type="transmembrane region" description="Helical" evidence="1">
    <location>
        <begin position="5"/>
        <end position="22"/>
    </location>
</feature>